<keyword evidence="3" id="KW-1185">Reference proteome</keyword>
<dbReference type="VEuPathDB" id="VectorBase:AMEM010122"/>
<dbReference type="PROSITE" id="PS50132">
    <property type="entry name" value="RGS"/>
    <property type="match status" value="1"/>
</dbReference>
<dbReference type="InterPro" id="IPR036305">
    <property type="entry name" value="RGS_sf"/>
</dbReference>
<dbReference type="Gene3D" id="1.10.287.1270">
    <property type="match status" value="1"/>
</dbReference>
<accession>A0A182V7D5</accession>
<dbReference type="VEuPathDB" id="VectorBase:AMEM21_011699"/>
<protein>
    <submittedName>
        <fullName evidence="2">RGS domain-containing protein</fullName>
    </submittedName>
</protein>
<organism evidence="2 3">
    <name type="scientific">Anopheles merus</name>
    <name type="common">Mosquito</name>
    <dbReference type="NCBI Taxonomy" id="30066"/>
    <lineage>
        <taxon>Eukaryota</taxon>
        <taxon>Metazoa</taxon>
        <taxon>Ecdysozoa</taxon>
        <taxon>Arthropoda</taxon>
        <taxon>Hexapoda</taxon>
        <taxon>Insecta</taxon>
        <taxon>Pterygota</taxon>
        <taxon>Neoptera</taxon>
        <taxon>Endopterygota</taxon>
        <taxon>Diptera</taxon>
        <taxon>Nematocera</taxon>
        <taxon>Culicoidea</taxon>
        <taxon>Culicidae</taxon>
        <taxon>Anophelinae</taxon>
        <taxon>Anopheles</taxon>
    </lineage>
</organism>
<dbReference type="EnsemblMetazoa" id="AMEM010122-RA">
    <property type="protein sequence ID" value="AMEM010122-PA"/>
    <property type="gene ID" value="AMEM010122"/>
</dbReference>
<dbReference type="Proteomes" id="UP000075903">
    <property type="component" value="Unassembled WGS sequence"/>
</dbReference>
<dbReference type="SUPFAM" id="SSF48097">
    <property type="entry name" value="Regulator of G-protein signaling, RGS"/>
    <property type="match status" value="1"/>
</dbReference>
<reference evidence="2" key="1">
    <citation type="submission" date="2020-05" db="UniProtKB">
        <authorList>
            <consortium name="EnsemblMetazoa"/>
        </authorList>
    </citation>
    <scope>IDENTIFICATION</scope>
    <source>
        <strain evidence="2">MAF</strain>
    </source>
</reference>
<dbReference type="AlphaFoldDB" id="A0A182V7D5"/>
<feature type="domain" description="RGS" evidence="1">
    <location>
        <begin position="27"/>
        <end position="61"/>
    </location>
</feature>
<name>A0A182V7D5_ANOME</name>
<proteinExistence type="predicted"/>
<dbReference type="STRING" id="30066.A0A182V7D5"/>
<dbReference type="InterPro" id="IPR016137">
    <property type="entry name" value="RGS"/>
</dbReference>
<evidence type="ECO:0000259" key="1">
    <source>
        <dbReference type="PROSITE" id="PS50132"/>
    </source>
</evidence>
<evidence type="ECO:0000313" key="3">
    <source>
        <dbReference type="Proteomes" id="UP000075903"/>
    </source>
</evidence>
<sequence>MHRRKPFGIGIVRSVMHKYLEKENEVNFDKIFNQVLGYLLFRDFCDNVSEEPVPHLKFYEEGECVPDQNRAVAQETDRGAPEAFLLVRHSPAYQRELYHLPDNLQGQ</sequence>
<evidence type="ECO:0000313" key="2">
    <source>
        <dbReference type="EnsemblMetazoa" id="AMEM010122-PA"/>
    </source>
</evidence>